<evidence type="ECO:0000313" key="2">
    <source>
        <dbReference type="Proteomes" id="UP000669903"/>
    </source>
</evidence>
<keyword evidence="1" id="KW-0489">Methyltransferase</keyword>
<feature type="non-terminal residue" evidence="1">
    <location>
        <position position="1"/>
    </location>
</feature>
<dbReference type="InterPro" id="IPR052709">
    <property type="entry name" value="Transposase-MT_Hybrid"/>
</dbReference>
<keyword evidence="1" id="KW-0808">Transferase</keyword>
<feature type="non-terminal residue" evidence="1">
    <location>
        <position position="137"/>
    </location>
</feature>
<protein>
    <submittedName>
        <fullName evidence="1">SETMR methyltransferase</fullName>
    </submittedName>
</protein>
<dbReference type="GO" id="GO:0032259">
    <property type="term" value="P:methylation"/>
    <property type="evidence" value="ECO:0007669"/>
    <property type="project" value="UniProtKB-KW"/>
</dbReference>
<dbReference type="GO" id="GO:0003676">
    <property type="term" value="F:nucleic acid binding"/>
    <property type="evidence" value="ECO:0007669"/>
    <property type="project" value="InterPro"/>
</dbReference>
<dbReference type="InterPro" id="IPR036397">
    <property type="entry name" value="RNaseH_sf"/>
</dbReference>
<dbReference type="AlphaFoldDB" id="A0A836FTP0"/>
<dbReference type="Gene3D" id="3.30.420.10">
    <property type="entry name" value="Ribonuclease H-like superfamily/Ribonuclease H"/>
    <property type="match status" value="1"/>
</dbReference>
<sequence>MQKNEFRAVIKHLHMKSLTPKEIKAERLAVLLDRFNNILKKKRPHLAKKKVLFHQNNARVHTCPAPVVKFNEIRYELLPHLTFARLVPCDYFLFPNLKKFGGKRFITREQLIAETKAYVEGLDKSYYSDGLKKLKNR</sequence>
<reference evidence="1" key="1">
    <citation type="submission" date="2020-03" db="EMBL/GenBank/DDBJ databases">
        <title>Relaxed selection underlies rapid genomic changes in the transitions from sociality to social parasitism in ants.</title>
        <authorList>
            <person name="Bi X."/>
        </authorList>
    </citation>
    <scope>NUCLEOTIDE SEQUENCE</scope>
    <source>
        <strain evidence="1">BGI-DK2014a</strain>
        <tissue evidence="1">Whole body</tissue>
    </source>
</reference>
<evidence type="ECO:0000313" key="1">
    <source>
        <dbReference type="EMBL" id="KAG5344583.1"/>
    </source>
</evidence>
<dbReference type="EMBL" id="JAANIC010002569">
    <property type="protein sequence ID" value="KAG5344583.1"/>
    <property type="molecule type" value="Genomic_DNA"/>
</dbReference>
<organism evidence="1 2">
    <name type="scientific">Acromyrmex charruanus</name>
    <dbReference type="NCBI Taxonomy" id="2715315"/>
    <lineage>
        <taxon>Eukaryota</taxon>
        <taxon>Metazoa</taxon>
        <taxon>Ecdysozoa</taxon>
        <taxon>Arthropoda</taxon>
        <taxon>Hexapoda</taxon>
        <taxon>Insecta</taxon>
        <taxon>Pterygota</taxon>
        <taxon>Neoptera</taxon>
        <taxon>Endopterygota</taxon>
        <taxon>Hymenoptera</taxon>
        <taxon>Apocrita</taxon>
        <taxon>Aculeata</taxon>
        <taxon>Formicoidea</taxon>
        <taxon>Formicidae</taxon>
        <taxon>Myrmicinae</taxon>
        <taxon>Acromyrmex</taxon>
    </lineage>
</organism>
<accession>A0A836FTP0</accession>
<dbReference type="PANTHER" id="PTHR46060">
    <property type="entry name" value="MARINER MOS1 TRANSPOSASE-LIKE PROTEIN"/>
    <property type="match status" value="1"/>
</dbReference>
<dbReference type="GO" id="GO:0008168">
    <property type="term" value="F:methyltransferase activity"/>
    <property type="evidence" value="ECO:0007669"/>
    <property type="project" value="UniProtKB-KW"/>
</dbReference>
<comment type="caution">
    <text evidence="1">The sequence shown here is derived from an EMBL/GenBank/DDBJ whole genome shotgun (WGS) entry which is preliminary data.</text>
</comment>
<proteinExistence type="predicted"/>
<keyword evidence="2" id="KW-1185">Reference proteome</keyword>
<name>A0A836FTP0_9HYME</name>
<gene>
    <name evidence="1" type="primary">Setmar_131</name>
    <name evidence="1" type="ORF">G6Z76_0004157</name>
</gene>
<dbReference type="PANTHER" id="PTHR46060:SF1">
    <property type="entry name" value="MARINER MOS1 TRANSPOSASE-LIKE PROTEIN"/>
    <property type="match status" value="1"/>
</dbReference>
<dbReference type="Proteomes" id="UP000669903">
    <property type="component" value="Unassembled WGS sequence"/>
</dbReference>